<comment type="caution">
    <text evidence="1">The sequence shown here is derived from an EMBL/GenBank/DDBJ whole genome shotgun (WGS) entry which is preliminary data.</text>
</comment>
<organism evidence="1 2">
    <name type="scientific">Smittium simulii</name>
    <dbReference type="NCBI Taxonomy" id="133385"/>
    <lineage>
        <taxon>Eukaryota</taxon>
        <taxon>Fungi</taxon>
        <taxon>Fungi incertae sedis</taxon>
        <taxon>Zoopagomycota</taxon>
        <taxon>Kickxellomycotina</taxon>
        <taxon>Harpellomycetes</taxon>
        <taxon>Harpellales</taxon>
        <taxon>Legeriomycetaceae</taxon>
        <taxon>Smittium</taxon>
    </lineage>
</organism>
<dbReference type="OrthoDB" id="2014201at2759"/>
<dbReference type="InterPro" id="IPR050587">
    <property type="entry name" value="GNT1/Glycosyltrans_8"/>
</dbReference>
<keyword evidence="2" id="KW-1185">Reference proteome</keyword>
<evidence type="ECO:0000313" key="1">
    <source>
        <dbReference type="EMBL" id="PVU97707.1"/>
    </source>
</evidence>
<dbReference type="Proteomes" id="UP000245383">
    <property type="component" value="Unassembled WGS sequence"/>
</dbReference>
<protein>
    <submittedName>
        <fullName evidence="1">Uncharacterized protein</fullName>
    </submittedName>
</protein>
<sequence>MDKASTLFITLVTSDSYTIGALVLLESIRLSNSAHKVACLVVKDSLLPDNISSLENNFDYVIPVTKICSSNKKNLKLLGRPDLADSYTKIHLWNSDLFLKNSILLYLDVDTIVLQNVDHLIDLAFTNSKNTGFASEHSLNLQDSNFDGSLLAAAPDMGWPDWFNSGVMLIQPNISTYSKLLDLINQENLSGNKDSNNTISFDGADQGLLNYYFNNWYSSSSTHRLSFLYNVTGSSHYTYTPAILANLENIKIIHFAGQTKPWKYCRFSDGSIHCGGLSSFWASMVTKWWKLHDMFVLSLDLKNRSQSPNLPNATLESSENKFNSNNNQSKIISHVKSGMLLEYNKMTEDFGLVENAWDSCIELKQLNGSHEAKNCSEVTILQNSPDDLTSKKLDTLKHTISDNHEIEHVNDSAESSNLTLRNFDEIKDYYIDSPINSFFVVSTAKIKEIQQKNIQQDTAINDPITLETTEIKKNLKNIEAINHSKNNSTPTIYLNDTSPIHKNLDYDSSTFKDISNQTPESIKPLSAEKHSVIDFSKANISNKVNEIKTECELQKTCKDTHETIDSPYNSIGTSNIDSFWDLHYHLSKSLRLSDSKEKSKQQDLDKTKQILLEKLQKDINEATDLSYETEESENNTAEIVEKLLVTHHKFILELLSLHIGSEYSGYEPVLCTVNNNEEQDSELGGHNGKKLVVNTFIEKKLSDPSGITKRLDFKIRTEYIPPLNFAG</sequence>
<dbReference type="PANTHER" id="PTHR11183">
    <property type="entry name" value="GLYCOGENIN SUBFAMILY MEMBER"/>
    <property type="match status" value="1"/>
</dbReference>
<dbReference type="SUPFAM" id="SSF53448">
    <property type="entry name" value="Nucleotide-diphospho-sugar transferases"/>
    <property type="match status" value="1"/>
</dbReference>
<gene>
    <name evidence="1" type="ORF">BB561_000363</name>
</gene>
<dbReference type="EMBL" id="MBFR01000008">
    <property type="protein sequence ID" value="PVU97707.1"/>
    <property type="molecule type" value="Genomic_DNA"/>
</dbReference>
<dbReference type="GO" id="GO:0016757">
    <property type="term" value="F:glycosyltransferase activity"/>
    <property type="evidence" value="ECO:0007669"/>
    <property type="project" value="InterPro"/>
</dbReference>
<accession>A0A2T9YZG5</accession>
<dbReference type="Pfam" id="PF01501">
    <property type="entry name" value="Glyco_transf_8"/>
    <property type="match status" value="1"/>
</dbReference>
<dbReference type="STRING" id="133385.A0A2T9YZG5"/>
<evidence type="ECO:0000313" key="2">
    <source>
        <dbReference type="Proteomes" id="UP000245383"/>
    </source>
</evidence>
<dbReference type="InterPro" id="IPR029044">
    <property type="entry name" value="Nucleotide-diphossugar_trans"/>
</dbReference>
<dbReference type="Gene3D" id="3.90.550.10">
    <property type="entry name" value="Spore Coat Polysaccharide Biosynthesis Protein SpsA, Chain A"/>
    <property type="match status" value="1"/>
</dbReference>
<name>A0A2T9YZG5_9FUNG</name>
<reference evidence="1 2" key="1">
    <citation type="journal article" date="2018" name="MBio">
        <title>Comparative Genomics Reveals the Core Gene Toolbox for the Fungus-Insect Symbiosis.</title>
        <authorList>
            <person name="Wang Y."/>
            <person name="Stata M."/>
            <person name="Wang W."/>
            <person name="Stajich J.E."/>
            <person name="White M.M."/>
            <person name="Moncalvo J.M."/>
        </authorList>
    </citation>
    <scope>NUCLEOTIDE SEQUENCE [LARGE SCALE GENOMIC DNA]</scope>
    <source>
        <strain evidence="1 2">SWE-8-4</strain>
    </source>
</reference>
<proteinExistence type="predicted"/>
<dbReference type="CDD" id="cd02537">
    <property type="entry name" value="GT8_Glycogenin"/>
    <property type="match status" value="1"/>
</dbReference>
<dbReference type="InterPro" id="IPR002495">
    <property type="entry name" value="Glyco_trans_8"/>
</dbReference>
<dbReference type="AlphaFoldDB" id="A0A2T9YZG5"/>